<dbReference type="GO" id="GO:0005829">
    <property type="term" value="C:cytosol"/>
    <property type="evidence" value="ECO:0007669"/>
    <property type="project" value="TreeGrafter"/>
</dbReference>
<dbReference type="EC" id="2.7.4.25" evidence="8"/>
<evidence type="ECO:0000256" key="3">
    <source>
        <dbReference type="ARBA" id="ARBA00022741"/>
    </source>
</evidence>
<keyword evidence="4 8" id="KW-0418">Kinase</keyword>
<evidence type="ECO:0000256" key="7">
    <source>
        <dbReference type="ARBA" id="ARBA00048478"/>
    </source>
</evidence>
<dbReference type="GO" id="GO:0006220">
    <property type="term" value="P:pyrimidine nucleotide metabolic process"/>
    <property type="evidence" value="ECO:0007669"/>
    <property type="project" value="UniProtKB-UniRule"/>
</dbReference>
<comment type="catalytic activity">
    <reaction evidence="7 8">
        <text>CMP + ATP = CDP + ADP</text>
        <dbReference type="Rhea" id="RHEA:11600"/>
        <dbReference type="ChEBI" id="CHEBI:30616"/>
        <dbReference type="ChEBI" id="CHEBI:58069"/>
        <dbReference type="ChEBI" id="CHEBI:60377"/>
        <dbReference type="ChEBI" id="CHEBI:456216"/>
        <dbReference type="EC" id="2.7.4.25"/>
    </reaction>
</comment>
<comment type="catalytic activity">
    <reaction evidence="6 8">
        <text>dCMP + ATP = dCDP + ADP</text>
        <dbReference type="Rhea" id="RHEA:25094"/>
        <dbReference type="ChEBI" id="CHEBI:30616"/>
        <dbReference type="ChEBI" id="CHEBI:57566"/>
        <dbReference type="ChEBI" id="CHEBI:58593"/>
        <dbReference type="ChEBI" id="CHEBI:456216"/>
        <dbReference type="EC" id="2.7.4.25"/>
    </reaction>
</comment>
<evidence type="ECO:0000256" key="4">
    <source>
        <dbReference type="ARBA" id="ARBA00022777"/>
    </source>
</evidence>
<dbReference type="SUPFAM" id="SSF52540">
    <property type="entry name" value="P-loop containing nucleoside triphosphate hydrolases"/>
    <property type="match status" value="1"/>
</dbReference>
<evidence type="ECO:0000259" key="9">
    <source>
        <dbReference type="Pfam" id="PF02224"/>
    </source>
</evidence>
<evidence type="ECO:0000256" key="6">
    <source>
        <dbReference type="ARBA" id="ARBA00047615"/>
    </source>
</evidence>
<dbReference type="HAMAP" id="MF_00238">
    <property type="entry name" value="Cytidyl_kinase_type1"/>
    <property type="match status" value="1"/>
</dbReference>
<dbReference type="CDD" id="cd02020">
    <property type="entry name" value="CMPK"/>
    <property type="match status" value="1"/>
</dbReference>
<keyword evidence="8" id="KW-0963">Cytoplasm</keyword>
<dbReference type="NCBIfam" id="TIGR00017">
    <property type="entry name" value="cmk"/>
    <property type="match status" value="1"/>
</dbReference>
<dbReference type="Gene3D" id="3.40.50.300">
    <property type="entry name" value="P-loop containing nucleotide triphosphate hydrolases"/>
    <property type="match status" value="1"/>
</dbReference>
<name>S3B949_9BURK</name>
<dbReference type="GO" id="GO:0015949">
    <property type="term" value="P:nucleobase-containing small molecule interconversion"/>
    <property type="evidence" value="ECO:0007669"/>
    <property type="project" value="TreeGrafter"/>
</dbReference>
<feature type="binding site" evidence="8">
    <location>
        <begin position="10"/>
        <end position="18"/>
    </location>
    <ligand>
        <name>ATP</name>
        <dbReference type="ChEBI" id="CHEBI:30616"/>
    </ligand>
</feature>
<dbReference type="InterPro" id="IPR027417">
    <property type="entry name" value="P-loop_NTPase"/>
</dbReference>
<dbReference type="EMBL" id="ATCF01000030">
    <property type="protein sequence ID" value="EPD97868.1"/>
    <property type="molecule type" value="Genomic_DNA"/>
</dbReference>
<dbReference type="AlphaFoldDB" id="S3B949"/>
<evidence type="ECO:0000313" key="11">
    <source>
        <dbReference type="Proteomes" id="UP000014400"/>
    </source>
</evidence>
<dbReference type="eggNOG" id="COG0283">
    <property type="taxonomic scope" value="Bacteria"/>
</dbReference>
<keyword evidence="2 8" id="KW-0808">Transferase</keyword>
<dbReference type="GO" id="GO:0036431">
    <property type="term" value="F:dCMP kinase activity"/>
    <property type="evidence" value="ECO:0007669"/>
    <property type="project" value="InterPro"/>
</dbReference>
<dbReference type="PANTHER" id="PTHR21299:SF2">
    <property type="entry name" value="CYTIDYLATE KINASE"/>
    <property type="match status" value="1"/>
</dbReference>
<evidence type="ECO:0000256" key="8">
    <source>
        <dbReference type="HAMAP-Rule" id="MF_00238"/>
    </source>
</evidence>
<dbReference type="Pfam" id="PF02224">
    <property type="entry name" value="Cytidylate_kin"/>
    <property type="match status" value="1"/>
</dbReference>
<keyword evidence="5 8" id="KW-0067">ATP-binding</keyword>
<dbReference type="InterPro" id="IPR003136">
    <property type="entry name" value="Cytidylate_kin"/>
</dbReference>
<gene>
    <name evidence="8" type="primary">cmk</name>
    <name evidence="10" type="ORF">HMPREF1476_02009</name>
</gene>
<feature type="domain" description="Cytidylate kinase" evidence="9">
    <location>
        <begin position="6"/>
        <end position="211"/>
    </location>
</feature>
<dbReference type="PATRIC" id="fig|1203554.3.peg.2091"/>
<dbReference type="GO" id="GO:0005524">
    <property type="term" value="F:ATP binding"/>
    <property type="evidence" value="ECO:0007669"/>
    <property type="project" value="UniProtKB-UniRule"/>
</dbReference>
<evidence type="ECO:0000256" key="2">
    <source>
        <dbReference type="ARBA" id="ARBA00022679"/>
    </source>
</evidence>
<organism evidence="10 11">
    <name type="scientific">Sutterella wadsworthensis HGA0223</name>
    <dbReference type="NCBI Taxonomy" id="1203554"/>
    <lineage>
        <taxon>Bacteria</taxon>
        <taxon>Pseudomonadati</taxon>
        <taxon>Pseudomonadota</taxon>
        <taxon>Betaproteobacteria</taxon>
        <taxon>Burkholderiales</taxon>
        <taxon>Sutterellaceae</taxon>
        <taxon>Sutterella</taxon>
    </lineage>
</organism>
<evidence type="ECO:0000256" key="5">
    <source>
        <dbReference type="ARBA" id="ARBA00022840"/>
    </source>
</evidence>
<protein>
    <recommendedName>
        <fullName evidence="8">Cytidylate kinase</fullName>
        <shortName evidence="8">CK</shortName>
        <ecNumber evidence="8">2.7.4.25</ecNumber>
    </recommendedName>
    <alternativeName>
        <fullName evidence="8">Cytidine monophosphate kinase</fullName>
        <shortName evidence="8">CMP kinase</shortName>
    </alternativeName>
</protein>
<proteinExistence type="inferred from homology"/>
<dbReference type="Proteomes" id="UP000014400">
    <property type="component" value="Unassembled WGS sequence"/>
</dbReference>
<comment type="subcellular location">
    <subcellularLocation>
        <location evidence="8">Cytoplasm</location>
    </subcellularLocation>
</comment>
<reference evidence="10 11" key="1">
    <citation type="submission" date="2013-04" db="EMBL/GenBank/DDBJ databases">
        <title>The Genome Sequence of Sutterella wadsworthensis HGA0223.</title>
        <authorList>
            <consortium name="The Broad Institute Genomics Platform"/>
            <person name="Earl A."/>
            <person name="Ward D."/>
            <person name="Feldgarden M."/>
            <person name="Gevers D."/>
            <person name="Schmidt T.M."/>
            <person name="Dover J."/>
            <person name="Dai D."/>
            <person name="Walker B."/>
            <person name="Young S."/>
            <person name="Zeng Q."/>
            <person name="Gargeya S."/>
            <person name="Fitzgerald M."/>
            <person name="Haas B."/>
            <person name="Abouelleil A."/>
            <person name="Allen A.W."/>
            <person name="Alvarado L."/>
            <person name="Arachchi H.M."/>
            <person name="Berlin A.M."/>
            <person name="Chapman S.B."/>
            <person name="Gainer-Dewar J."/>
            <person name="Goldberg J."/>
            <person name="Griggs A."/>
            <person name="Gujja S."/>
            <person name="Hansen M."/>
            <person name="Howarth C."/>
            <person name="Imamovic A."/>
            <person name="Ireland A."/>
            <person name="Larimer J."/>
            <person name="McCowan C."/>
            <person name="Murphy C."/>
            <person name="Pearson M."/>
            <person name="Poon T.W."/>
            <person name="Priest M."/>
            <person name="Roberts A."/>
            <person name="Saif S."/>
            <person name="Shea T."/>
            <person name="Sisk P."/>
            <person name="Sykes S."/>
            <person name="Wortman J."/>
            <person name="Nusbaum C."/>
            <person name="Birren B."/>
        </authorList>
    </citation>
    <scope>NUCLEOTIDE SEQUENCE [LARGE SCALE GENOMIC DNA]</scope>
    <source>
        <strain evidence="10 11">HGA0223</strain>
    </source>
</reference>
<evidence type="ECO:0000313" key="10">
    <source>
        <dbReference type="EMBL" id="EPD97868.1"/>
    </source>
</evidence>
<comment type="similarity">
    <text evidence="1 8">Belongs to the cytidylate kinase family. Type 1 subfamily.</text>
</comment>
<keyword evidence="11" id="KW-1185">Reference proteome</keyword>
<evidence type="ECO:0000256" key="1">
    <source>
        <dbReference type="ARBA" id="ARBA00009427"/>
    </source>
</evidence>
<dbReference type="RefSeq" id="WP_016475085.1">
    <property type="nucleotide sequence ID" value="NZ_KE150481.1"/>
</dbReference>
<keyword evidence="3 8" id="KW-0547">Nucleotide-binding</keyword>
<accession>S3B949</accession>
<dbReference type="GO" id="GO:0036430">
    <property type="term" value="F:CMP kinase activity"/>
    <property type="evidence" value="ECO:0007669"/>
    <property type="project" value="RHEA"/>
</dbReference>
<comment type="caution">
    <text evidence="10">The sequence shown here is derived from an EMBL/GenBank/DDBJ whole genome shotgun (WGS) entry which is preliminary data.</text>
</comment>
<dbReference type="HOGENOM" id="CLU_079959_2_0_4"/>
<dbReference type="PANTHER" id="PTHR21299">
    <property type="entry name" value="CYTIDYLATE KINASE/PANTOATE-BETA-ALANINE LIGASE"/>
    <property type="match status" value="1"/>
</dbReference>
<sequence>MTVPVIAIDGPAASGKGTIAQRTADALGWHYLDSGALYRLAALAALRAKVSFDDPAALTAAAQSLAPQFKDGRIWLDGEDVSEAIRAETVGVAASKCAAVPGVRQALFDLQRRAAAAPGLVADGRDMGTVVFPEAKLKIFMTASARVRAERRVKQLEARGEKADLAALTRDLEERDRRDRERAVAPLKPAADARLLDTSEMGIDEVVKKVLGWWSELN</sequence>
<dbReference type="InterPro" id="IPR011994">
    <property type="entry name" value="Cytidylate_kinase_dom"/>
</dbReference>
<dbReference type="STRING" id="1203554.HMPREF1476_02009"/>